<evidence type="ECO:0000313" key="8">
    <source>
        <dbReference type="Proteomes" id="UP000046393"/>
    </source>
</evidence>
<keyword evidence="4" id="KW-0539">Nucleus</keyword>
<feature type="domain" description="Integrator complex subunit 7 C-terminal" evidence="5">
    <location>
        <begin position="744"/>
        <end position="843"/>
    </location>
</feature>
<dbReference type="GO" id="GO:0034472">
    <property type="term" value="P:snRNA 3'-end processing"/>
    <property type="evidence" value="ECO:0007669"/>
    <property type="project" value="TreeGrafter"/>
</dbReference>
<dbReference type="Pfam" id="PF24437">
    <property type="entry name" value="INTS7_HB"/>
    <property type="match status" value="1"/>
</dbReference>
<evidence type="ECO:0000256" key="1">
    <source>
        <dbReference type="ARBA" id="ARBA00004123"/>
    </source>
</evidence>
<evidence type="ECO:0000313" key="9">
    <source>
        <dbReference type="WBParaSite" id="SMUV_0000407401-mRNA-1"/>
    </source>
</evidence>
<accession>A0A0N5AI44</accession>
<dbReference type="WBParaSite" id="SMUV_0000407401-mRNA-1">
    <property type="protein sequence ID" value="SMUV_0000407401-mRNA-1"/>
    <property type="gene ID" value="SMUV_0000407401"/>
</dbReference>
<keyword evidence="8" id="KW-1185">Reference proteome</keyword>
<name>A0A0N5AI44_9BILA</name>
<evidence type="ECO:0000259" key="6">
    <source>
        <dbReference type="Pfam" id="PF24436"/>
    </source>
</evidence>
<evidence type="ECO:0000259" key="5">
    <source>
        <dbReference type="Pfam" id="PF22965"/>
    </source>
</evidence>
<dbReference type="AlphaFoldDB" id="A0A0N5AI44"/>
<dbReference type="InterPro" id="IPR033060">
    <property type="entry name" value="INTS7"/>
</dbReference>
<dbReference type="InterPro" id="IPR056516">
    <property type="entry name" value="INTS7_N"/>
</dbReference>
<keyword evidence="3" id="KW-0963">Cytoplasm</keyword>
<dbReference type="PANTHER" id="PTHR13322:SF2">
    <property type="entry name" value="INTEGRATOR COMPLEX SUBUNIT 7"/>
    <property type="match status" value="1"/>
</dbReference>
<dbReference type="STRING" id="451379.A0A0N5AI44"/>
<dbReference type="Pfam" id="PF22965">
    <property type="entry name" value="INTS7_C"/>
    <property type="match status" value="1"/>
</dbReference>
<evidence type="ECO:0000259" key="7">
    <source>
        <dbReference type="Pfam" id="PF24437"/>
    </source>
</evidence>
<dbReference type="Proteomes" id="UP000046393">
    <property type="component" value="Unplaced"/>
</dbReference>
<organism evidence="8 9">
    <name type="scientific">Syphacia muris</name>
    <dbReference type="NCBI Taxonomy" id="451379"/>
    <lineage>
        <taxon>Eukaryota</taxon>
        <taxon>Metazoa</taxon>
        <taxon>Ecdysozoa</taxon>
        <taxon>Nematoda</taxon>
        <taxon>Chromadorea</taxon>
        <taxon>Rhabditida</taxon>
        <taxon>Spirurina</taxon>
        <taxon>Oxyuridomorpha</taxon>
        <taxon>Oxyuroidea</taxon>
        <taxon>Oxyuridae</taxon>
        <taxon>Syphacia</taxon>
    </lineage>
</organism>
<evidence type="ECO:0000256" key="2">
    <source>
        <dbReference type="ARBA" id="ARBA00004496"/>
    </source>
</evidence>
<evidence type="ECO:0000256" key="3">
    <source>
        <dbReference type="ARBA" id="ARBA00022490"/>
    </source>
</evidence>
<reference evidence="9" key="1">
    <citation type="submission" date="2017-02" db="UniProtKB">
        <authorList>
            <consortium name="WormBaseParasite"/>
        </authorList>
    </citation>
    <scope>IDENTIFICATION</scope>
</reference>
<proteinExistence type="predicted"/>
<comment type="subcellular location">
    <subcellularLocation>
        <location evidence="2">Cytoplasm</location>
    </subcellularLocation>
    <subcellularLocation>
        <location evidence="1">Nucleus</location>
    </subcellularLocation>
</comment>
<dbReference type="InterPro" id="IPR054519">
    <property type="entry name" value="INTS7_C"/>
</dbReference>
<evidence type="ECO:0000256" key="4">
    <source>
        <dbReference type="ARBA" id="ARBA00023242"/>
    </source>
</evidence>
<feature type="domain" description="Integrator complex subunit 7 helical bundle" evidence="7">
    <location>
        <begin position="498"/>
        <end position="657"/>
    </location>
</feature>
<dbReference type="GO" id="GO:0005737">
    <property type="term" value="C:cytoplasm"/>
    <property type="evidence" value="ECO:0007669"/>
    <property type="project" value="UniProtKB-SubCell"/>
</dbReference>
<protein>
    <submittedName>
        <fullName evidence="9">Integrator complex subunit 7</fullName>
    </submittedName>
</protein>
<sequence length="859" mass="97982">MGDTSLKQQLALQAIDKGLQTRLLHEQMATIVKLPTYFRENPFPLFINTVLIRMSEAFRDGSNDLRLCLVRVMGECTEELKLVFSNEEIARRILKVSHATDSVARSLTLQMLAKLAPIVAENKQVHHLIAISIDSSEQHERLAAIVAMKAFVAASKTFSKTIFEKLCFLLSSPSVPSARKILLCEVFASMRTDIDLTMRIFTLAEIILNSTCNQRVIFSLFTSLTTLACSSKVAAAELLTILIKRMKLSLNNPILCIVILHNIKRLSSAAHMLSESEIRCLFELYSLITDDRVLAAWLTVVLRFSVQGIHKINQILSEFVSRWQVLLVKKNVKCKLYALHLYVNLYSLFRSSDLCLLLFTSFTFHLRNKIATDSEKFFRIITAFVLIDACPLELVNGLVEEVISSDSNTSSFVNIIRFLIATAETYPHLYTRLAQWSAEKLSNHIDFSSITMFALLVYAPFEKLNFLPENHIDCWGSNSWIRYLVARTAMRNGHFKRVALPLLQSIQNEFKSFESALWISVLIDFCSASLESFNMDAIEHSLSSYSRAHVSLKALCSSYQSKQYFSFAQEYTECLVSLLSVFRDILLTVNTVVHLSADPLPPYIKSRVSLRFKEHHLRMIGCRDLFSNLYGSCFDADQNTLSLIDMYIVMCSILDSALLLYVQNNFSPPPEIAKVQHTSFITEHFRKTLVWTKDQIEKLADFEFDKRINRKHTTDLMKIFEHLICLPIGVPRFFFQQFKNTHVKLNVSPQSTSNDLSVNVMSSQQLPITVEGVIEGADTSSIGRVLVHATIKFQKNAHELTRTVSTTLKDEKFFQVQFLQTFLQSCTISFSVEFMDKETRRLWKTDGKADLSITVCDRR</sequence>
<dbReference type="Pfam" id="PF24436">
    <property type="entry name" value="INTS7_N"/>
    <property type="match status" value="1"/>
</dbReference>
<dbReference type="GO" id="GO:0032039">
    <property type="term" value="C:integrator complex"/>
    <property type="evidence" value="ECO:0007669"/>
    <property type="project" value="InterPro"/>
</dbReference>
<feature type="domain" description="Integrator complex subunit 7 N-terminal" evidence="6">
    <location>
        <begin position="12"/>
        <end position="494"/>
    </location>
</feature>
<dbReference type="PANTHER" id="PTHR13322">
    <property type="entry name" value="C1ORF73 PROTEIN"/>
    <property type="match status" value="1"/>
</dbReference>
<dbReference type="InterPro" id="IPR056517">
    <property type="entry name" value="INTS7_HB"/>
</dbReference>